<dbReference type="PANTHER" id="PTHR46179:SF13">
    <property type="entry name" value="C2H2-TYPE DOMAIN-CONTAINING PROTEIN"/>
    <property type="match status" value="1"/>
</dbReference>
<keyword evidence="6" id="KW-0805">Transcription regulation</keyword>
<feature type="compositionally biased region" description="Polar residues" evidence="10">
    <location>
        <begin position="58"/>
        <end position="79"/>
    </location>
</feature>
<accession>A0A8H4KY20</accession>
<evidence type="ECO:0000259" key="11">
    <source>
        <dbReference type="PROSITE" id="PS50157"/>
    </source>
</evidence>
<dbReference type="GO" id="GO:0008270">
    <property type="term" value="F:zinc ion binding"/>
    <property type="evidence" value="ECO:0007669"/>
    <property type="project" value="UniProtKB-KW"/>
</dbReference>
<dbReference type="GO" id="GO:0005634">
    <property type="term" value="C:nucleus"/>
    <property type="evidence" value="ECO:0007669"/>
    <property type="project" value="UniProtKB-SubCell"/>
</dbReference>
<dbReference type="Proteomes" id="UP000605986">
    <property type="component" value="Unassembled WGS sequence"/>
</dbReference>
<dbReference type="Gene3D" id="3.30.160.60">
    <property type="entry name" value="Classic Zinc Finger"/>
    <property type="match status" value="7"/>
</dbReference>
<dbReference type="PROSITE" id="PS00028">
    <property type="entry name" value="ZINC_FINGER_C2H2_1"/>
    <property type="match status" value="7"/>
</dbReference>
<evidence type="ECO:0000256" key="4">
    <source>
        <dbReference type="ARBA" id="ARBA00022771"/>
    </source>
</evidence>
<feature type="domain" description="C2H2-type" evidence="11">
    <location>
        <begin position="311"/>
        <end position="341"/>
    </location>
</feature>
<evidence type="ECO:0000256" key="8">
    <source>
        <dbReference type="ARBA" id="ARBA00023242"/>
    </source>
</evidence>
<dbReference type="OrthoDB" id="4748970at2759"/>
<feature type="domain" description="C2H2-type" evidence="11">
    <location>
        <begin position="92"/>
        <end position="121"/>
    </location>
</feature>
<evidence type="ECO:0000256" key="6">
    <source>
        <dbReference type="ARBA" id="ARBA00023015"/>
    </source>
</evidence>
<feature type="domain" description="C2H2-type" evidence="11">
    <location>
        <begin position="212"/>
        <end position="242"/>
    </location>
</feature>
<dbReference type="InterPro" id="IPR036236">
    <property type="entry name" value="Znf_C2H2_sf"/>
</dbReference>
<feature type="domain" description="C2H2-type" evidence="11">
    <location>
        <begin position="183"/>
        <end position="211"/>
    </location>
</feature>
<keyword evidence="7" id="KW-0804">Transcription</keyword>
<sequence length="520" mass="58724">MMKREAAEAVFEVPPAKRLHRDGPDDLCMISYESRAIQNALANTANLDIDDAEDDLTSAHTPYSTQEPDSPQTVNTAATTPRAKFPSDLKTLVCTWPGCPKTFNRPARLRDHLNSHTNSRPFKCPYDACDKDYIEDKHLKQHIKAVHTLERKHACPKEGCGKSFVTGTRLKRHQAVHEGEEKFRCQDCGQSFRKKETLSKHVRKDHQGLPALQCPEQGCPHAFDSKAALKRHRDKDHGDAKFWCGECGLKKMPDGTDQRVGFTTEVLLQAHVRQEHQNCIFCDFKSGSRWELEKHVEMHHSGQSVEDRKNIACPYDECTKKFTKKSNLNAHIRTAHEGFRFVCGQVDLSGSGLQGWTNGQGCGDKFSTKSRLEDHIRYKHLGYERPKHSKPEPSQEINLIDELSGAANQAERTIACPQCHEAFIRYHDRDAHVELYHPPATDPTMPLTGEQLDPAQFLFDGSFSNTTNWPVILPEDDIFAATMDYGPPQDDWAEDESNILLLARDPTNQDPLIDPALGSL</sequence>
<dbReference type="InterPro" id="IPR051061">
    <property type="entry name" value="Zinc_finger_trans_reg"/>
</dbReference>
<feature type="region of interest" description="Disordered" evidence="10">
    <location>
        <begin position="55"/>
        <end position="82"/>
    </location>
</feature>
<evidence type="ECO:0000256" key="3">
    <source>
        <dbReference type="ARBA" id="ARBA00022737"/>
    </source>
</evidence>
<dbReference type="FunFam" id="3.30.160.60:FF:001102">
    <property type="entry name" value="Transcription factor IIIA"/>
    <property type="match status" value="1"/>
</dbReference>
<dbReference type="EMBL" id="JAADJG010000022">
    <property type="protein sequence ID" value="KAF4457468.1"/>
    <property type="molecule type" value="Genomic_DNA"/>
</dbReference>
<keyword evidence="4 9" id="KW-0863">Zinc-finger</keyword>
<evidence type="ECO:0000313" key="12">
    <source>
        <dbReference type="EMBL" id="KAF4457468.1"/>
    </source>
</evidence>
<dbReference type="InterPro" id="IPR013087">
    <property type="entry name" value="Znf_C2H2_type"/>
</dbReference>
<protein>
    <recommendedName>
        <fullName evidence="11">C2H2-type domain-containing protein</fullName>
    </recommendedName>
</protein>
<keyword evidence="2" id="KW-0479">Metal-binding</keyword>
<comment type="subcellular location">
    <subcellularLocation>
        <location evidence="1">Nucleus</location>
    </subcellularLocation>
</comment>
<keyword evidence="3" id="KW-0677">Repeat</keyword>
<evidence type="ECO:0000256" key="7">
    <source>
        <dbReference type="ARBA" id="ARBA00023163"/>
    </source>
</evidence>
<dbReference type="SMART" id="SM00355">
    <property type="entry name" value="ZnF_C2H2"/>
    <property type="match status" value="10"/>
</dbReference>
<dbReference type="GO" id="GO:0006357">
    <property type="term" value="P:regulation of transcription by RNA polymerase II"/>
    <property type="evidence" value="ECO:0007669"/>
    <property type="project" value="TreeGrafter"/>
</dbReference>
<organism evidence="12 13">
    <name type="scientific">Fusarium austroafricanum</name>
    <dbReference type="NCBI Taxonomy" id="2364996"/>
    <lineage>
        <taxon>Eukaryota</taxon>
        <taxon>Fungi</taxon>
        <taxon>Dikarya</taxon>
        <taxon>Ascomycota</taxon>
        <taxon>Pezizomycotina</taxon>
        <taxon>Sordariomycetes</taxon>
        <taxon>Hypocreomycetidae</taxon>
        <taxon>Hypocreales</taxon>
        <taxon>Nectriaceae</taxon>
        <taxon>Fusarium</taxon>
        <taxon>Fusarium concolor species complex</taxon>
    </lineage>
</organism>
<comment type="caution">
    <text evidence="12">The sequence shown here is derived from an EMBL/GenBank/DDBJ whole genome shotgun (WGS) entry which is preliminary data.</text>
</comment>
<keyword evidence="8" id="KW-0539">Nucleus</keyword>
<evidence type="ECO:0000256" key="2">
    <source>
        <dbReference type="ARBA" id="ARBA00022723"/>
    </source>
</evidence>
<dbReference type="SUPFAM" id="SSF57667">
    <property type="entry name" value="beta-beta-alpha zinc fingers"/>
    <property type="match status" value="4"/>
</dbReference>
<dbReference type="Pfam" id="PF00096">
    <property type="entry name" value="zf-C2H2"/>
    <property type="match status" value="4"/>
</dbReference>
<keyword evidence="13" id="KW-1185">Reference proteome</keyword>
<feature type="domain" description="C2H2-type" evidence="11">
    <location>
        <begin position="122"/>
        <end position="152"/>
    </location>
</feature>
<evidence type="ECO:0000313" key="13">
    <source>
        <dbReference type="Proteomes" id="UP000605986"/>
    </source>
</evidence>
<reference evidence="12" key="1">
    <citation type="submission" date="2020-01" db="EMBL/GenBank/DDBJ databases">
        <title>Identification and distribution of gene clusters putatively required for synthesis of sphingolipid metabolism inhibitors in phylogenetically diverse species of the filamentous fungus Fusarium.</title>
        <authorList>
            <person name="Kim H.-S."/>
            <person name="Busman M."/>
            <person name="Brown D.W."/>
            <person name="Divon H."/>
            <person name="Uhlig S."/>
            <person name="Proctor R.H."/>
        </authorList>
    </citation>
    <scope>NUCLEOTIDE SEQUENCE</scope>
    <source>
        <strain evidence="12">NRRL 53441</strain>
    </source>
</reference>
<evidence type="ECO:0000256" key="1">
    <source>
        <dbReference type="ARBA" id="ARBA00004123"/>
    </source>
</evidence>
<gene>
    <name evidence="12" type="ORF">F53441_518</name>
</gene>
<dbReference type="PROSITE" id="PS50157">
    <property type="entry name" value="ZINC_FINGER_C2H2_2"/>
    <property type="match status" value="6"/>
</dbReference>
<evidence type="ECO:0000256" key="10">
    <source>
        <dbReference type="SAM" id="MobiDB-lite"/>
    </source>
</evidence>
<evidence type="ECO:0000256" key="9">
    <source>
        <dbReference type="PROSITE-ProRule" id="PRU00042"/>
    </source>
</evidence>
<keyword evidence="5" id="KW-0862">Zinc</keyword>
<name>A0A8H4KY20_9HYPO</name>
<dbReference type="PANTHER" id="PTHR46179">
    <property type="entry name" value="ZINC FINGER PROTEIN"/>
    <property type="match status" value="1"/>
</dbReference>
<dbReference type="AlphaFoldDB" id="A0A8H4KY20"/>
<proteinExistence type="predicted"/>
<feature type="domain" description="C2H2-type" evidence="11">
    <location>
        <begin position="153"/>
        <end position="182"/>
    </location>
</feature>
<evidence type="ECO:0000256" key="5">
    <source>
        <dbReference type="ARBA" id="ARBA00022833"/>
    </source>
</evidence>